<dbReference type="RefSeq" id="XP_009169521.1">
    <property type="nucleotide sequence ID" value="XM_009171257.1"/>
</dbReference>
<dbReference type="EMBL" id="KL596740">
    <property type="protein sequence ID" value="KER26717.1"/>
    <property type="molecule type" value="Genomic_DNA"/>
</dbReference>
<gene>
    <name evidence="2" type="ORF">T265_06079</name>
</gene>
<sequence>MPPEGSTRAEKLQGCPSLDRNSRHTGTRVRTKGLPISKFALTTDLSRAHIPGARKRMYSKTNEREYRRIVPLGRPGSIPALMLPSGGMAARHRKGATAERLHDRHPLTTFWEECSTLSVPNRHATKNENESWDTVRLPKPRQKSRGKRRVRTTDIPIKLTAFTFRCTSAMQPEGCTTAEILPGCPGLDRSN</sequence>
<evidence type="ECO:0000313" key="3">
    <source>
        <dbReference type="Proteomes" id="UP000054324"/>
    </source>
</evidence>
<organism evidence="2 3">
    <name type="scientific">Opisthorchis viverrini</name>
    <name type="common">Southeast Asian liver fluke</name>
    <dbReference type="NCBI Taxonomy" id="6198"/>
    <lineage>
        <taxon>Eukaryota</taxon>
        <taxon>Metazoa</taxon>
        <taxon>Spiralia</taxon>
        <taxon>Lophotrochozoa</taxon>
        <taxon>Platyhelminthes</taxon>
        <taxon>Trematoda</taxon>
        <taxon>Digenea</taxon>
        <taxon>Opisthorchiida</taxon>
        <taxon>Opisthorchiata</taxon>
        <taxon>Opisthorchiidae</taxon>
        <taxon>Opisthorchis</taxon>
    </lineage>
</organism>
<protein>
    <submittedName>
        <fullName evidence="2">Uncharacterized protein</fullName>
    </submittedName>
</protein>
<dbReference type="KEGG" id="ovi:T265_06079"/>
<name>A0A074ZLT9_OPIVI</name>
<dbReference type="OrthoDB" id="7848332at2759"/>
<dbReference type="AlphaFoldDB" id="A0A074ZLT9"/>
<proteinExistence type="predicted"/>
<evidence type="ECO:0000256" key="1">
    <source>
        <dbReference type="SAM" id="MobiDB-lite"/>
    </source>
</evidence>
<dbReference type="Proteomes" id="UP000054324">
    <property type="component" value="Unassembled WGS sequence"/>
</dbReference>
<reference evidence="2 3" key="1">
    <citation type="submission" date="2013-11" db="EMBL/GenBank/DDBJ databases">
        <title>Opisthorchis viverrini - life in the bile duct.</title>
        <authorList>
            <person name="Young N.D."/>
            <person name="Nagarajan N."/>
            <person name="Lin S.J."/>
            <person name="Korhonen P.K."/>
            <person name="Jex A.R."/>
            <person name="Hall R.S."/>
            <person name="Safavi-Hemami H."/>
            <person name="Kaewkong W."/>
            <person name="Bertrand D."/>
            <person name="Gao S."/>
            <person name="Seet Q."/>
            <person name="Wongkham S."/>
            <person name="Teh B.T."/>
            <person name="Wongkham C."/>
            <person name="Intapan P.M."/>
            <person name="Maleewong W."/>
            <person name="Yang X."/>
            <person name="Hu M."/>
            <person name="Wang Z."/>
            <person name="Hofmann A."/>
            <person name="Sternberg P.W."/>
            <person name="Tan P."/>
            <person name="Wang J."/>
            <person name="Gasser R.B."/>
        </authorList>
    </citation>
    <scope>NUCLEOTIDE SEQUENCE [LARGE SCALE GENOMIC DNA]</scope>
</reference>
<evidence type="ECO:0000313" key="2">
    <source>
        <dbReference type="EMBL" id="KER26717.1"/>
    </source>
</evidence>
<feature type="compositionally biased region" description="Basic residues" evidence="1">
    <location>
        <begin position="138"/>
        <end position="150"/>
    </location>
</feature>
<feature type="region of interest" description="Disordered" evidence="1">
    <location>
        <begin position="1"/>
        <end position="30"/>
    </location>
</feature>
<dbReference type="CTD" id="20320261"/>
<feature type="region of interest" description="Disordered" evidence="1">
    <location>
        <begin position="126"/>
        <end position="150"/>
    </location>
</feature>
<dbReference type="GeneID" id="20320261"/>
<accession>A0A074ZLT9</accession>
<keyword evidence="3" id="KW-1185">Reference proteome</keyword>